<dbReference type="Proteomes" id="UP000308197">
    <property type="component" value="Unassembled WGS sequence"/>
</dbReference>
<keyword evidence="2" id="KW-1185">Reference proteome</keyword>
<proteinExistence type="predicted"/>
<evidence type="ECO:0000313" key="2">
    <source>
        <dbReference type="Proteomes" id="UP000308197"/>
    </source>
</evidence>
<organism evidence="1 2">
    <name type="scientific">Polyporus arcularius HHB13444</name>
    <dbReference type="NCBI Taxonomy" id="1314778"/>
    <lineage>
        <taxon>Eukaryota</taxon>
        <taxon>Fungi</taxon>
        <taxon>Dikarya</taxon>
        <taxon>Basidiomycota</taxon>
        <taxon>Agaricomycotina</taxon>
        <taxon>Agaricomycetes</taxon>
        <taxon>Polyporales</taxon>
        <taxon>Polyporaceae</taxon>
        <taxon>Polyporus</taxon>
    </lineage>
</organism>
<protein>
    <submittedName>
        <fullName evidence="1">Uncharacterized protein</fullName>
    </submittedName>
</protein>
<dbReference type="InParanoid" id="A0A5C3NPY2"/>
<feature type="non-terminal residue" evidence="1">
    <location>
        <position position="181"/>
    </location>
</feature>
<gene>
    <name evidence="1" type="ORF">K466DRAFT_79551</name>
</gene>
<dbReference type="AlphaFoldDB" id="A0A5C3NPY2"/>
<name>A0A5C3NPY2_9APHY</name>
<reference evidence="1 2" key="1">
    <citation type="journal article" date="2019" name="Nat. Ecol. Evol.">
        <title>Megaphylogeny resolves global patterns of mushroom evolution.</title>
        <authorList>
            <person name="Varga T."/>
            <person name="Krizsan K."/>
            <person name="Foldi C."/>
            <person name="Dima B."/>
            <person name="Sanchez-Garcia M."/>
            <person name="Sanchez-Ramirez S."/>
            <person name="Szollosi G.J."/>
            <person name="Szarkandi J.G."/>
            <person name="Papp V."/>
            <person name="Albert L."/>
            <person name="Andreopoulos W."/>
            <person name="Angelini C."/>
            <person name="Antonin V."/>
            <person name="Barry K.W."/>
            <person name="Bougher N.L."/>
            <person name="Buchanan P."/>
            <person name="Buyck B."/>
            <person name="Bense V."/>
            <person name="Catcheside P."/>
            <person name="Chovatia M."/>
            <person name="Cooper J."/>
            <person name="Damon W."/>
            <person name="Desjardin D."/>
            <person name="Finy P."/>
            <person name="Geml J."/>
            <person name="Haridas S."/>
            <person name="Hughes K."/>
            <person name="Justo A."/>
            <person name="Karasinski D."/>
            <person name="Kautmanova I."/>
            <person name="Kiss B."/>
            <person name="Kocsube S."/>
            <person name="Kotiranta H."/>
            <person name="LaButti K.M."/>
            <person name="Lechner B.E."/>
            <person name="Liimatainen K."/>
            <person name="Lipzen A."/>
            <person name="Lukacs Z."/>
            <person name="Mihaltcheva S."/>
            <person name="Morgado L.N."/>
            <person name="Niskanen T."/>
            <person name="Noordeloos M.E."/>
            <person name="Ohm R.A."/>
            <person name="Ortiz-Santana B."/>
            <person name="Ovrebo C."/>
            <person name="Racz N."/>
            <person name="Riley R."/>
            <person name="Savchenko A."/>
            <person name="Shiryaev A."/>
            <person name="Soop K."/>
            <person name="Spirin V."/>
            <person name="Szebenyi C."/>
            <person name="Tomsovsky M."/>
            <person name="Tulloss R.E."/>
            <person name="Uehling J."/>
            <person name="Grigoriev I.V."/>
            <person name="Vagvolgyi C."/>
            <person name="Papp T."/>
            <person name="Martin F.M."/>
            <person name="Miettinen O."/>
            <person name="Hibbett D.S."/>
            <person name="Nagy L.G."/>
        </authorList>
    </citation>
    <scope>NUCLEOTIDE SEQUENCE [LARGE SCALE GENOMIC DNA]</scope>
    <source>
        <strain evidence="1 2">HHB13444</strain>
    </source>
</reference>
<dbReference type="EMBL" id="ML212550">
    <property type="protein sequence ID" value="TFK78418.1"/>
    <property type="molecule type" value="Genomic_DNA"/>
</dbReference>
<evidence type="ECO:0000313" key="1">
    <source>
        <dbReference type="EMBL" id="TFK78418.1"/>
    </source>
</evidence>
<accession>A0A5C3NPY2</accession>
<sequence length="181" mass="21176">MHTCRYREIFSTSQSLEVSKRELKLVAYYMQDPHFYGMMHLCTGFTSQSCRPSCVIVRKQYATARGEYSQIHEQLPKHREHQTLQAVREYTRLQTTAEQPKQTVLRDDGLRRRKVPDARLVHLPVGLHNTKRVRHRVGHDGRAEADECLAKQLLDKGVRLRECLVQAVVGREPWVVSDERR</sequence>